<sequence>MVRENSIDREEEKERQECRSFDKEEEEREVCVIPFNRKKEIRGKAVQGGKEFDRKYLSSQVTLR</sequence>
<keyword evidence="2" id="KW-1185">Reference proteome</keyword>
<reference evidence="1 2" key="1">
    <citation type="journal article" date="2016" name="Sci. Rep.">
        <title>The Dendrobium catenatum Lindl. genome sequence provides insights into polysaccharide synthase, floral development and adaptive evolution.</title>
        <authorList>
            <person name="Zhang G.Q."/>
            <person name="Xu Q."/>
            <person name="Bian C."/>
            <person name="Tsai W.C."/>
            <person name="Yeh C.M."/>
            <person name="Liu K.W."/>
            <person name="Yoshida K."/>
            <person name="Zhang L.S."/>
            <person name="Chang S.B."/>
            <person name="Chen F."/>
            <person name="Shi Y."/>
            <person name="Su Y.Y."/>
            <person name="Zhang Y.Q."/>
            <person name="Chen L.J."/>
            <person name="Yin Y."/>
            <person name="Lin M."/>
            <person name="Huang H."/>
            <person name="Deng H."/>
            <person name="Wang Z.W."/>
            <person name="Zhu S.L."/>
            <person name="Zhao X."/>
            <person name="Deng C."/>
            <person name="Niu S.C."/>
            <person name="Huang J."/>
            <person name="Wang M."/>
            <person name="Liu G.H."/>
            <person name="Yang H.J."/>
            <person name="Xiao X.J."/>
            <person name="Hsiao Y.Y."/>
            <person name="Wu W.L."/>
            <person name="Chen Y.Y."/>
            <person name="Mitsuda N."/>
            <person name="Ohme-Takagi M."/>
            <person name="Luo Y.B."/>
            <person name="Van de Peer Y."/>
            <person name="Liu Z.J."/>
        </authorList>
    </citation>
    <scope>NUCLEOTIDE SEQUENCE [LARGE SCALE GENOMIC DNA]</scope>
    <source>
        <tissue evidence="1">The whole plant</tissue>
    </source>
</reference>
<dbReference type="Proteomes" id="UP000233837">
    <property type="component" value="Unassembled WGS sequence"/>
</dbReference>
<proteinExistence type="predicted"/>
<evidence type="ECO:0000313" key="1">
    <source>
        <dbReference type="EMBL" id="PKU84505.1"/>
    </source>
</evidence>
<reference evidence="1 2" key="2">
    <citation type="journal article" date="2017" name="Nature">
        <title>The Apostasia genome and the evolution of orchids.</title>
        <authorList>
            <person name="Zhang G.Q."/>
            <person name="Liu K.W."/>
            <person name="Li Z."/>
            <person name="Lohaus R."/>
            <person name="Hsiao Y.Y."/>
            <person name="Niu S.C."/>
            <person name="Wang J.Y."/>
            <person name="Lin Y.C."/>
            <person name="Xu Q."/>
            <person name="Chen L.J."/>
            <person name="Yoshida K."/>
            <person name="Fujiwara S."/>
            <person name="Wang Z.W."/>
            <person name="Zhang Y.Q."/>
            <person name="Mitsuda N."/>
            <person name="Wang M."/>
            <person name="Liu G.H."/>
            <person name="Pecoraro L."/>
            <person name="Huang H.X."/>
            <person name="Xiao X.J."/>
            <person name="Lin M."/>
            <person name="Wu X.Y."/>
            <person name="Wu W.L."/>
            <person name="Chen Y.Y."/>
            <person name="Chang S.B."/>
            <person name="Sakamoto S."/>
            <person name="Ohme-Takagi M."/>
            <person name="Yagi M."/>
            <person name="Zeng S.J."/>
            <person name="Shen C.Y."/>
            <person name="Yeh C.M."/>
            <person name="Luo Y.B."/>
            <person name="Tsai W.C."/>
            <person name="Van de Peer Y."/>
            <person name="Liu Z.J."/>
        </authorList>
    </citation>
    <scope>NUCLEOTIDE SEQUENCE [LARGE SCALE GENOMIC DNA]</scope>
    <source>
        <tissue evidence="1">The whole plant</tissue>
    </source>
</reference>
<gene>
    <name evidence="1" type="ORF">MA16_Dca003018</name>
</gene>
<dbReference type="AlphaFoldDB" id="A0A2I0X9B7"/>
<protein>
    <submittedName>
        <fullName evidence="1">Uncharacterized protein</fullName>
    </submittedName>
</protein>
<dbReference type="EMBL" id="KZ502052">
    <property type="protein sequence ID" value="PKU84505.1"/>
    <property type="molecule type" value="Genomic_DNA"/>
</dbReference>
<accession>A0A2I0X9B7</accession>
<evidence type="ECO:0000313" key="2">
    <source>
        <dbReference type="Proteomes" id="UP000233837"/>
    </source>
</evidence>
<organism evidence="1 2">
    <name type="scientific">Dendrobium catenatum</name>
    <dbReference type="NCBI Taxonomy" id="906689"/>
    <lineage>
        <taxon>Eukaryota</taxon>
        <taxon>Viridiplantae</taxon>
        <taxon>Streptophyta</taxon>
        <taxon>Embryophyta</taxon>
        <taxon>Tracheophyta</taxon>
        <taxon>Spermatophyta</taxon>
        <taxon>Magnoliopsida</taxon>
        <taxon>Liliopsida</taxon>
        <taxon>Asparagales</taxon>
        <taxon>Orchidaceae</taxon>
        <taxon>Epidendroideae</taxon>
        <taxon>Malaxideae</taxon>
        <taxon>Dendrobiinae</taxon>
        <taxon>Dendrobium</taxon>
    </lineage>
</organism>
<name>A0A2I0X9B7_9ASPA</name>